<protein>
    <submittedName>
        <fullName evidence="1">Uncharacterized protein</fullName>
    </submittedName>
</protein>
<reference evidence="1 2" key="1">
    <citation type="journal article" date="2015" name="Antonie Van Leeuwenhoek">
        <title>Lampropedia puyangensis sp. nov., isolated from symptomatic bark of Populus ? euramericana canker and emended description of Lampropedia hyalina (Ehrenberg 1832) Lee et al. 2004.</title>
        <authorList>
            <person name="Li Y."/>
            <person name="Wang T."/>
            <person name="Piao C.G."/>
            <person name="Wang L.F."/>
            <person name="Tian G.Z."/>
            <person name="Zhu T.H."/>
            <person name="Guo M.W."/>
        </authorList>
    </citation>
    <scope>NUCLEOTIDE SEQUENCE [LARGE SCALE GENOMIC DNA]</scope>
    <source>
        <strain evidence="1 2">2-bin</strain>
    </source>
</reference>
<dbReference type="AlphaFoldDB" id="A0A4V4GQ14"/>
<sequence length="430" mass="46716">MQNKINPTKSMTYGFMQQSRKVLIKLVEVSLLAVGITACGGGNDAPIDPIEPNPTKPSPLKLELLTGASTVNLEQCEEPMNGPVETARFNRLMRATVYQDAIYLAETGEGCENTVYNQLWVRPGEIGASRILQLSNGTVETTLELGGAVTTMGRPTAVRFPSGFARSAGSPTGVVLSYSAANSDKDFTADMDWMQRYSEWNNQGWKMFPPGLFNFRGDLPGSHDLVAGRTGELPALIDGSGLEAGFVAPHDLEVDVQGLFYLIDDGRIRTIDNDYNVKTLDSVALGITAKIKALDADHQGRIHALTKQAQGQYTWHRLADGSSVNFTVPSPVEGDTLTAETFTIIDDAILISVRESTPYSSSRIFHVSAKGEVTAMTGTQTASTEQDFLDNSAQYLLPAIQHIEYGVDGHLYLVLPQGVLIDRDYSVMSK</sequence>
<accession>A0A4V4GQ14</accession>
<comment type="caution">
    <text evidence="1">The sequence shown here is derived from an EMBL/GenBank/DDBJ whole genome shotgun (WGS) entry which is preliminary data.</text>
</comment>
<dbReference type="OrthoDB" id="9774579at2"/>
<evidence type="ECO:0000313" key="1">
    <source>
        <dbReference type="EMBL" id="THT95545.1"/>
    </source>
</evidence>
<proteinExistence type="predicted"/>
<dbReference type="RefSeq" id="WP_136574979.1">
    <property type="nucleotide sequence ID" value="NZ_STFG01000041.1"/>
</dbReference>
<dbReference type="Proteomes" id="UP000308917">
    <property type="component" value="Unassembled WGS sequence"/>
</dbReference>
<organism evidence="1 2">
    <name type="scientific">Lampropedia puyangensis</name>
    <dbReference type="NCBI Taxonomy" id="1330072"/>
    <lineage>
        <taxon>Bacteria</taxon>
        <taxon>Pseudomonadati</taxon>
        <taxon>Pseudomonadota</taxon>
        <taxon>Betaproteobacteria</taxon>
        <taxon>Burkholderiales</taxon>
        <taxon>Comamonadaceae</taxon>
        <taxon>Lampropedia</taxon>
    </lineage>
</organism>
<evidence type="ECO:0000313" key="2">
    <source>
        <dbReference type="Proteomes" id="UP000308917"/>
    </source>
</evidence>
<dbReference type="EMBL" id="STFG01000041">
    <property type="protein sequence ID" value="THT95545.1"/>
    <property type="molecule type" value="Genomic_DNA"/>
</dbReference>
<name>A0A4V4GQ14_9BURK</name>
<gene>
    <name evidence="1" type="ORF">E9531_17050</name>
</gene>
<keyword evidence="2" id="KW-1185">Reference proteome</keyword>